<accession>A0A4R3J5Q3</accession>
<comment type="caution">
    <text evidence="4">The sequence shown here is derived from an EMBL/GenBank/DDBJ whole genome shotgun (WGS) entry which is preliminary data.</text>
</comment>
<dbReference type="Gene3D" id="1.25.40.10">
    <property type="entry name" value="Tetratricopeptide repeat domain"/>
    <property type="match status" value="1"/>
</dbReference>
<gene>
    <name evidence="4" type="ORF">EDD55_110133</name>
</gene>
<evidence type="ECO:0000256" key="2">
    <source>
        <dbReference type="ARBA" id="ARBA00022803"/>
    </source>
</evidence>
<evidence type="ECO:0000313" key="5">
    <source>
        <dbReference type="Proteomes" id="UP000295304"/>
    </source>
</evidence>
<dbReference type="PANTHER" id="PTHR44858:SF1">
    <property type="entry name" value="UDP-N-ACETYLGLUCOSAMINE--PEPTIDE N-ACETYLGLUCOSAMINYLTRANSFERASE SPINDLY-RELATED"/>
    <property type="match status" value="1"/>
</dbReference>
<feature type="repeat" description="TPR" evidence="3">
    <location>
        <begin position="174"/>
        <end position="207"/>
    </location>
</feature>
<keyword evidence="2 3" id="KW-0802">TPR repeat</keyword>
<sequence length="265" mass="28432">MLSFHRTYFPRAALIFSFFLIAPSGVRQARAAEIDGAKAYRHCMDLAISAPRKGFDVALSWEGVGGGDAARHCAAAAMMGLGMYDEAAKRFTDLAQNIKASADFKARLLGHAAQADMLANKPAQAQAVLDAALKLSPNDTGLRVDRGVARAALGAYWDAIDDFSIALKRNSRLPEAYIFRATAYRYLGSLGLARDDIVRALALDPKNPEGLLESGILKRLSGDLEGARRAWVAVVLAAPGSPAARSAQQNIERMDVHIKAPANKP</sequence>
<dbReference type="InterPro" id="IPR019734">
    <property type="entry name" value="TPR_rpt"/>
</dbReference>
<dbReference type="PANTHER" id="PTHR44858">
    <property type="entry name" value="TETRATRICOPEPTIDE REPEAT PROTEIN 6"/>
    <property type="match status" value="1"/>
</dbReference>
<dbReference type="InterPro" id="IPR011990">
    <property type="entry name" value="TPR-like_helical_dom_sf"/>
</dbReference>
<evidence type="ECO:0000256" key="3">
    <source>
        <dbReference type="PROSITE-ProRule" id="PRU00339"/>
    </source>
</evidence>
<keyword evidence="1" id="KW-0677">Repeat</keyword>
<keyword evidence="5" id="KW-1185">Reference proteome</keyword>
<dbReference type="AlphaFoldDB" id="A0A4R3J5Q3"/>
<proteinExistence type="predicted"/>
<dbReference type="InterPro" id="IPR050498">
    <property type="entry name" value="Ycf3"/>
</dbReference>
<dbReference type="PROSITE" id="PS50005">
    <property type="entry name" value="TPR"/>
    <property type="match status" value="1"/>
</dbReference>
<evidence type="ECO:0000256" key="1">
    <source>
        <dbReference type="ARBA" id="ARBA00022737"/>
    </source>
</evidence>
<dbReference type="SUPFAM" id="SSF48452">
    <property type="entry name" value="TPR-like"/>
    <property type="match status" value="1"/>
</dbReference>
<dbReference type="EMBL" id="SLZW01000010">
    <property type="protein sequence ID" value="TCS60657.1"/>
    <property type="molecule type" value="Genomic_DNA"/>
</dbReference>
<protein>
    <submittedName>
        <fullName evidence="4">Uncharacterized protein</fullName>
    </submittedName>
</protein>
<dbReference type="RefSeq" id="WP_132939959.1">
    <property type="nucleotide sequence ID" value="NZ_CP119676.1"/>
</dbReference>
<evidence type="ECO:0000313" key="4">
    <source>
        <dbReference type="EMBL" id="TCS60657.1"/>
    </source>
</evidence>
<reference evidence="4 5" key="1">
    <citation type="submission" date="2019-03" db="EMBL/GenBank/DDBJ databases">
        <title>Genomic Encyclopedia of Type Strains, Phase IV (KMG-IV): sequencing the most valuable type-strain genomes for metagenomic binning, comparative biology and taxonomic classification.</title>
        <authorList>
            <person name="Goeker M."/>
        </authorList>
    </citation>
    <scope>NUCLEOTIDE SEQUENCE [LARGE SCALE GENOMIC DNA]</scope>
    <source>
        <strain evidence="4 5">DSM 101688</strain>
    </source>
</reference>
<organism evidence="4 5">
    <name type="scientific">Varunaivibrio sulfuroxidans</name>
    <dbReference type="NCBI Taxonomy" id="1773489"/>
    <lineage>
        <taxon>Bacteria</taxon>
        <taxon>Pseudomonadati</taxon>
        <taxon>Pseudomonadota</taxon>
        <taxon>Alphaproteobacteria</taxon>
        <taxon>Rhodospirillales</taxon>
        <taxon>Magnetovibrionaceae</taxon>
        <taxon>Varunaivibrio</taxon>
    </lineage>
</organism>
<dbReference type="SMART" id="SM00028">
    <property type="entry name" value="TPR"/>
    <property type="match status" value="3"/>
</dbReference>
<name>A0A4R3J5Q3_9PROT</name>
<dbReference type="OrthoDB" id="8480494at2"/>
<dbReference type="Proteomes" id="UP000295304">
    <property type="component" value="Unassembled WGS sequence"/>
</dbReference>